<protein>
    <submittedName>
        <fullName evidence="2">Uncharacterized protein</fullName>
    </submittedName>
</protein>
<feature type="region of interest" description="Disordered" evidence="1">
    <location>
        <begin position="97"/>
        <end position="121"/>
    </location>
</feature>
<evidence type="ECO:0000256" key="1">
    <source>
        <dbReference type="SAM" id="MobiDB-lite"/>
    </source>
</evidence>
<sequence length="121" mass="12913">AKGHYLSQCTDLNPQRVRIWQGDFYFPGSREKIEGIPRDVVRVANPAGPSQPKPDANAASGIVVGAEWCPPVVGAEVRTVHSDELVMFGGLDQMDINFPNKSKGKDTAGPSTLAPGKKKAA</sequence>
<reference evidence="2 3" key="1">
    <citation type="submission" date="2015-08" db="EMBL/GenBank/DDBJ databases">
        <title>Next Generation Sequencing and Analysis of the Genome of Puccinia sorghi L Schw, the Causal Agent of Maize Common Rust.</title>
        <authorList>
            <person name="Rochi L."/>
            <person name="Burguener G."/>
            <person name="Darino M."/>
            <person name="Turjanski A."/>
            <person name="Kreff E."/>
            <person name="Dieguez M.J."/>
            <person name="Sacco F."/>
        </authorList>
    </citation>
    <scope>NUCLEOTIDE SEQUENCE [LARGE SCALE GENOMIC DNA]</scope>
    <source>
        <strain evidence="2 3">RO10H11247</strain>
    </source>
</reference>
<gene>
    <name evidence="2" type="ORF">VP01_14775g1</name>
</gene>
<dbReference type="AlphaFoldDB" id="A0A0L6VK78"/>
<organism evidence="2 3">
    <name type="scientific">Puccinia sorghi</name>
    <dbReference type="NCBI Taxonomy" id="27349"/>
    <lineage>
        <taxon>Eukaryota</taxon>
        <taxon>Fungi</taxon>
        <taxon>Dikarya</taxon>
        <taxon>Basidiomycota</taxon>
        <taxon>Pucciniomycotina</taxon>
        <taxon>Pucciniomycetes</taxon>
        <taxon>Pucciniales</taxon>
        <taxon>Pucciniaceae</taxon>
        <taxon>Puccinia</taxon>
    </lineage>
</organism>
<dbReference type="EMBL" id="LAVV01005303">
    <property type="protein sequence ID" value="KNZ60952.1"/>
    <property type="molecule type" value="Genomic_DNA"/>
</dbReference>
<feature type="non-terminal residue" evidence="2">
    <location>
        <position position="121"/>
    </location>
</feature>
<accession>A0A0L6VK78</accession>
<evidence type="ECO:0000313" key="2">
    <source>
        <dbReference type="EMBL" id="KNZ60952.1"/>
    </source>
</evidence>
<name>A0A0L6VK78_9BASI</name>
<dbReference type="Proteomes" id="UP000037035">
    <property type="component" value="Unassembled WGS sequence"/>
</dbReference>
<comment type="caution">
    <text evidence="2">The sequence shown here is derived from an EMBL/GenBank/DDBJ whole genome shotgun (WGS) entry which is preliminary data.</text>
</comment>
<keyword evidence="3" id="KW-1185">Reference proteome</keyword>
<dbReference type="VEuPathDB" id="FungiDB:VP01_14775g1"/>
<feature type="non-terminal residue" evidence="2">
    <location>
        <position position="1"/>
    </location>
</feature>
<evidence type="ECO:0000313" key="3">
    <source>
        <dbReference type="Proteomes" id="UP000037035"/>
    </source>
</evidence>
<proteinExistence type="predicted"/>